<evidence type="ECO:0000256" key="2">
    <source>
        <dbReference type="SAM" id="SignalP"/>
    </source>
</evidence>
<dbReference type="InterPro" id="IPR012338">
    <property type="entry name" value="Beta-lactam/transpept-like"/>
</dbReference>
<dbReference type="Gene3D" id="3.40.710.10">
    <property type="entry name" value="DD-peptidase/beta-lactamase superfamily"/>
    <property type="match status" value="1"/>
</dbReference>
<feature type="domain" description="Beta-lactamase-related" evidence="3">
    <location>
        <begin position="40"/>
        <end position="356"/>
    </location>
</feature>
<accession>A0A3M8SXA8</accession>
<gene>
    <name evidence="4" type="ORF">EER27_10945</name>
</gene>
<name>A0A3M8SXA8_9GAMM</name>
<evidence type="ECO:0000313" key="4">
    <source>
        <dbReference type="EMBL" id="RNF83864.1"/>
    </source>
</evidence>
<evidence type="ECO:0000256" key="1">
    <source>
        <dbReference type="PROSITE-ProRule" id="PRU00339"/>
    </source>
</evidence>
<comment type="caution">
    <text evidence="4">The sequence shown here is derived from an EMBL/GenBank/DDBJ whole genome shotgun (WGS) entry which is preliminary data.</text>
</comment>
<keyword evidence="4" id="KW-0378">Hydrolase</keyword>
<dbReference type="Pfam" id="PF00144">
    <property type="entry name" value="Beta-lactamase"/>
    <property type="match status" value="1"/>
</dbReference>
<dbReference type="AlphaFoldDB" id="A0A3M8SXA8"/>
<dbReference type="RefSeq" id="WP_123088121.1">
    <property type="nucleotide sequence ID" value="NZ_RIBS01000004.1"/>
</dbReference>
<organism evidence="4 5">
    <name type="scientific">Montanilutibacter psychrotolerans</name>
    <dbReference type="NCBI Taxonomy" id="1327343"/>
    <lineage>
        <taxon>Bacteria</taxon>
        <taxon>Pseudomonadati</taxon>
        <taxon>Pseudomonadota</taxon>
        <taxon>Gammaproteobacteria</taxon>
        <taxon>Lysobacterales</taxon>
        <taxon>Lysobacteraceae</taxon>
        <taxon>Montanilutibacter</taxon>
    </lineage>
</organism>
<dbReference type="InterPro" id="IPR001466">
    <property type="entry name" value="Beta-lactam-related"/>
</dbReference>
<dbReference type="SUPFAM" id="SSF56601">
    <property type="entry name" value="beta-lactamase/transpeptidase-like"/>
    <property type="match status" value="1"/>
</dbReference>
<keyword evidence="5" id="KW-1185">Reference proteome</keyword>
<dbReference type="OrthoDB" id="119951at2"/>
<feature type="repeat" description="TPR" evidence="1">
    <location>
        <begin position="442"/>
        <end position="475"/>
    </location>
</feature>
<dbReference type="InterPro" id="IPR019734">
    <property type="entry name" value="TPR_rpt"/>
</dbReference>
<dbReference type="Gene3D" id="1.25.40.10">
    <property type="entry name" value="Tetratricopeptide repeat domain"/>
    <property type="match status" value="1"/>
</dbReference>
<sequence>MNRLAVVAAAWVLSVIAGHAGAAERPAAAPTPTNADEVFQRLGAEFVAADRSDGLSIAVVENGQARFYNYGTVSRQKPQAPTEHTVYEIGSITKILTSLILANAVGEGKVGLQDDIRRYLPGEYPKLAFDGEPVRLIHLANTSSALPDNLPALPADAEQAPFQAVAALKRITDQHVYTALASASPSDRPGHEPRHSNLAANLMGGILERVYGQPYEALLARYVEQPLGMAAGTGEARAALLATGYNRDRAAMPALDARSVLAGGGLRYSTADLAKFLGAQLSAKDAAIRLSQTPAWGDADNVAVGFNWIISKTIDDQLHLRHSGGTFGFSSYIEMYPQRGYGIVLLANRPGEAQGQLQELANRATEALWGKPPVLTALESALQASAYRDVAGTVAQVRREHRALHLTEDYLNQWGYRLLADKQTAQAVALFGYAAQQWPDSWNAFDSLGEAYELAGDRDRAIANYQRSLDLSPSNGNAAEHLRKLRQQP</sequence>
<proteinExistence type="predicted"/>
<protein>
    <submittedName>
        <fullName evidence="4">Serine hydrolase</fullName>
    </submittedName>
</protein>
<evidence type="ECO:0000313" key="5">
    <source>
        <dbReference type="Proteomes" id="UP000267049"/>
    </source>
</evidence>
<feature type="signal peptide" evidence="2">
    <location>
        <begin position="1"/>
        <end position="22"/>
    </location>
</feature>
<dbReference type="GO" id="GO:0016787">
    <property type="term" value="F:hydrolase activity"/>
    <property type="evidence" value="ECO:0007669"/>
    <property type="project" value="UniProtKB-KW"/>
</dbReference>
<dbReference type="InterPro" id="IPR050491">
    <property type="entry name" value="AmpC-like"/>
</dbReference>
<dbReference type="Proteomes" id="UP000267049">
    <property type="component" value="Unassembled WGS sequence"/>
</dbReference>
<keyword evidence="2" id="KW-0732">Signal</keyword>
<dbReference type="EMBL" id="RIBS01000004">
    <property type="protein sequence ID" value="RNF83864.1"/>
    <property type="molecule type" value="Genomic_DNA"/>
</dbReference>
<dbReference type="SMART" id="SM00028">
    <property type="entry name" value="TPR"/>
    <property type="match status" value="1"/>
</dbReference>
<dbReference type="PROSITE" id="PS50005">
    <property type="entry name" value="TPR"/>
    <property type="match status" value="1"/>
</dbReference>
<keyword evidence="1" id="KW-0802">TPR repeat</keyword>
<dbReference type="PANTHER" id="PTHR46825">
    <property type="entry name" value="D-ALANYL-D-ALANINE-CARBOXYPEPTIDASE/ENDOPEPTIDASE AMPH"/>
    <property type="match status" value="1"/>
</dbReference>
<feature type="chain" id="PRO_5018123163" evidence="2">
    <location>
        <begin position="23"/>
        <end position="489"/>
    </location>
</feature>
<dbReference type="PANTHER" id="PTHR46825:SF8">
    <property type="entry name" value="BETA-LACTAMASE-RELATED"/>
    <property type="match status" value="1"/>
</dbReference>
<dbReference type="SUPFAM" id="SSF48452">
    <property type="entry name" value="TPR-like"/>
    <property type="match status" value="1"/>
</dbReference>
<dbReference type="InterPro" id="IPR011990">
    <property type="entry name" value="TPR-like_helical_dom_sf"/>
</dbReference>
<reference evidence="4 5" key="1">
    <citation type="submission" date="2018-11" db="EMBL/GenBank/DDBJ databases">
        <title>Lysobacter cryohumiis sp. nov., isolated from soil in the Tianshan Mountains, Xinjiang, China.</title>
        <authorList>
            <person name="Luo Y."/>
            <person name="Sheng H."/>
        </authorList>
    </citation>
    <scope>NUCLEOTIDE SEQUENCE [LARGE SCALE GENOMIC DNA]</scope>
    <source>
        <strain evidence="4 5">ZS60</strain>
    </source>
</reference>
<evidence type="ECO:0000259" key="3">
    <source>
        <dbReference type="Pfam" id="PF00144"/>
    </source>
</evidence>